<dbReference type="InterPro" id="IPR030395">
    <property type="entry name" value="GP_PDE_dom"/>
</dbReference>
<evidence type="ECO:0000256" key="4">
    <source>
        <dbReference type="ARBA" id="ARBA00022798"/>
    </source>
</evidence>
<dbReference type="GO" id="GO:0008889">
    <property type="term" value="F:glycerophosphodiester phosphodiesterase activity"/>
    <property type="evidence" value="ECO:0007669"/>
    <property type="project" value="UniProtKB-EC"/>
</dbReference>
<evidence type="ECO:0000256" key="3">
    <source>
        <dbReference type="ARBA" id="ARBA00022729"/>
    </source>
</evidence>
<dbReference type="RefSeq" id="WP_407346912.1">
    <property type="nucleotide sequence ID" value="NZ_CP136864.1"/>
</dbReference>
<reference evidence="8 9" key="1">
    <citation type="submission" date="2023-10" db="EMBL/GenBank/DDBJ databases">
        <title>Two novel species belonging to the OM43/NOR5 clade.</title>
        <authorList>
            <person name="Park M."/>
        </authorList>
    </citation>
    <scope>NUCLEOTIDE SEQUENCE [LARGE SCALE GENOMIC DNA]</scope>
    <source>
        <strain evidence="8 9">IMCC43200</strain>
    </source>
</reference>
<protein>
    <recommendedName>
        <fullName evidence="2">glycerophosphodiester phosphodiesterase</fullName>
        <ecNumber evidence="2">3.1.4.46</ecNumber>
    </recommendedName>
</protein>
<dbReference type="PANTHER" id="PTHR43620:SF7">
    <property type="entry name" value="GLYCEROPHOSPHODIESTER PHOSPHODIESTERASE GDPD5-RELATED"/>
    <property type="match status" value="1"/>
</dbReference>
<dbReference type="EC" id="3.1.4.46" evidence="2"/>
<dbReference type="SUPFAM" id="SSF51695">
    <property type="entry name" value="PLC-like phosphodiesterases"/>
    <property type="match status" value="1"/>
</dbReference>
<evidence type="ECO:0000256" key="2">
    <source>
        <dbReference type="ARBA" id="ARBA00012247"/>
    </source>
</evidence>
<keyword evidence="4" id="KW-0319">Glycerol metabolism</keyword>
<dbReference type="InterPro" id="IPR017946">
    <property type="entry name" value="PLC-like_Pdiesterase_TIM-brl"/>
</dbReference>
<dbReference type="NCBIfam" id="NF008354">
    <property type="entry name" value="PRK11143.1"/>
    <property type="match status" value="1"/>
</dbReference>
<evidence type="ECO:0000259" key="7">
    <source>
        <dbReference type="PROSITE" id="PS51704"/>
    </source>
</evidence>
<keyword evidence="3" id="KW-0732">Signal</keyword>
<comment type="similarity">
    <text evidence="1">Belongs to the glycerophosphoryl diester phosphodiesterase family.</text>
</comment>
<dbReference type="Gene3D" id="3.20.20.190">
    <property type="entry name" value="Phosphatidylinositol (PI) phosphodiesterase"/>
    <property type="match status" value="1"/>
</dbReference>
<evidence type="ECO:0000313" key="8">
    <source>
        <dbReference type="EMBL" id="WOJ92320.1"/>
    </source>
</evidence>
<evidence type="ECO:0000256" key="5">
    <source>
        <dbReference type="ARBA" id="ARBA00022801"/>
    </source>
</evidence>
<organism evidence="8 9">
    <name type="scientific">Congregibacter variabilis</name>
    <dbReference type="NCBI Taxonomy" id="3081200"/>
    <lineage>
        <taxon>Bacteria</taxon>
        <taxon>Pseudomonadati</taxon>
        <taxon>Pseudomonadota</taxon>
        <taxon>Gammaproteobacteria</taxon>
        <taxon>Cellvibrionales</taxon>
        <taxon>Halieaceae</taxon>
        <taxon>Congregibacter</taxon>
    </lineage>
</organism>
<gene>
    <name evidence="8" type="primary">glpQ</name>
    <name evidence="8" type="ORF">R0135_11035</name>
</gene>
<dbReference type="PROSITE" id="PS51704">
    <property type="entry name" value="GP_PDE"/>
    <property type="match status" value="1"/>
</dbReference>
<dbReference type="Proteomes" id="UP001626537">
    <property type="component" value="Chromosome"/>
</dbReference>
<proteinExistence type="inferred from homology"/>
<name>A0ABZ0HZK0_9GAMM</name>
<evidence type="ECO:0000256" key="6">
    <source>
        <dbReference type="ARBA" id="ARBA00047512"/>
    </source>
</evidence>
<keyword evidence="5 8" id="KW-0378">Hydrolase</keyword>
<keyword evidence="9" id="KW-1185">Reference proteome</keyword>
<sequence>MTTEQPIVIAHRGASAYLPEHTLPAKAMAHAMGADFIEQDVVLTHDGVPIVLHDIHLDSTTDVAKVFPGRARADGRFYAIDFTLAEIRRLKAHERRSPNGEAVFPRRFPAIDGISGIPTLAEEIALIDGLNRSRDHQAGLYVEMKASAFHRTEGQNLPAAVMQVLTDADWDQRKDRVFLQSFEPDALRQLKYELKTVLPLVQLIAENAWDESGSVDFDAMRTDAGLDAVAEYADGIGPWLMQLYQGVDDQGKHQVTDLAERAHARGLIVHPYTFRADQLPPGIDSFEELHRLFFEELQVDGVFSDFPDRSRALSEKFANTAKASP</sequence>
<feature type="domain" description="GP-PDE" evidence="7">
    <location>
        <begin position="6"/>
        <end position="314"/>
    </location>
</feature>
<accession>A0ABZ0HZK0</accession>
<evidence type="ECO:0000313" key="9">
    <source>
        <dbReference type="Proteomes" id="UP001626537"/>
    </source>
</evidence>
<evidence type="ECO:0000256" key="1">
    <source>
        <dbReference type="ARBA" id="ARBA00007277"/>
    </source>
</evidence>
<comment type="catalytic activity">
    <reaction evidence="6">
        <text>a sn-glycero-3-phosphodiester + H2O = an alcohol + sn-glycerol 3-phosphate + H(+)</text>
        <dbReference type="Rhea" id="RHEA:12969"/>
        <dbReference type="ChEBI" id="CHEBI:15377"/>
        <dbReference type="ChEBI" id="CHEBI:15378"/>
        <dbReference type="ChEBI" id="CHEBI:30879"/>
        <dbReference type="ChEBI" id="CHEBI:57597"/>
        <dbReference type="ChEBI" id="CHEBI:83408"/>
        <dbReference type="EC" id="3.1.4.46"/>
    </reaction>
</comment>
<dbReference type="EMBL" id="CP136864">
    <property type="protein sequence ID" value="WOJ92320.1"/>
    <property type="molecule type" value="Genomic_DNA"/>
</dbReference>
<dbReference type="PANTHER" id="PTHR43620">
    <property type="entry name" value="GLYCEROPHOSPHORYL DIESTER PHOSPHODIESTERASE"/>
    <property type="match status" value="1"/>
</dbReference>
<dbReference type="Pfam" id="PF03009">
    <property type="entry name" value="GDPD"/>
    <property type="match status" value="1"/>
</dbReference>